<sequence>MCFLWQTVVGSLVNSDAIRQLETHLTELDIVMLPMQNVWVSEVGHMDSLAQAKKILQGIVES</sequence>
<protein>
    <submittedName>
        <fullName evidence="1">CST complex subunit CTC1</fullName>
    </submittedName>
</protein>
<dbReference type="Proteomes" id="UP000011115">
    <property type="component" value="Unassembled WGS sequence"/>
</dbReference>
<organism evidence="1 2">
    <name type="scientific">Solanum tuberosum</name>
    <name type="common">Potato</name>
    <dbReference type="NCBI Taxonomy" id="4113"/>
    <lineage>
        <taxon>Eukaryota</taxon>
        <taxon>Viridiplantae</taxon>
        <taxon>Streptophyta</taxon>
        <taxon>Embryophyta</taxon>
        <taxon>Tracheophyta</taxon>
        <taxon>Spermatophyta</taxon>
        <taxon>Magnoliopsida</taxon>
        <taxon>eudicotyledons</taxon>
        <taxon>Gunneridae</taxon>
        <taxon>Pentapetalae</taxon>
        <taxon>asterids</taxon>
        <taxon>lamiids</taxon>
        <taxon>Solanales</taxon>
        <taxon>Solanaceae</taxon>
        <taxon>Solanoideae</taxon>
        <taxon>Solaneae</taxon>
        <taxon>Solanum</taxon>
    </lineage>
</organism>
<dbReference type="Gramene" id="PGSC0003DMT400080840">
    <property type="protein sequence ID" value="PGSC0003DMT400080840"/>
    <property type="gene ID" value="PGSC0003DMG400031482"/>
</dbReference>
<dbReference type="HOGENOM" id="CLU_2908492_0_0_1"/>
<keyword evidence="2" id="KW-1185">Reference proteome</keyword>
<proteinExistence type="predicted"/>
<dbReference type="ExpressionAtlas" id="M1D418">
    <property type="expression patterns" value="baseline"/>
</dbReference>
<evidence type="ECO:0000313" key="1">
    <source>
        <dbReference type="EnsemblPlants" id="PGSC0003DMT400080840"/>
    </source>
</evidence>
<reference evidence="1" key="2">
    <citation type="submission" date="2015-06" db="UniProtKB">
        <authorList>
            <consortium name="EnsemblPlants"/>
        </authorList>
    </citation>
    <scope>IDENTIFICATION</scope>
    <source>
        <strain evidence="1">DM1-3 516 R44</strain>
    </source>
</reference>
<reference evidence="2" key="1">
    <citation type="journal article" date="2011" name="Nature">
        <title>Genome sequence and analysis of the tuber crop potato.</title>
        <authorList>
            <consortium name="The Potato Genome Sequencing Consortium"/>
        </authorList>
    </citation>
    <scope>NUCLEOTIDE SEQUENCE [LARGE SCALE GENOMIC DNA]</scope>
    <source>
        <strain evidence="2">cv. DM1-3 516 R44</strain>
    </source>
</reference>
<gene>
    <name evidence="1" type="primary">LOC102601984</name>
</gene>
<accession>M1D418</accession>
<dbReference type="EnsemblPlants" id="PGSC0003DMT400080840">
    <property type="protein sequence ID" value="PGSC0003DMT400080840"/>
    <property type="gene ID" value="PGSC0003DMG400031482"/>
</dbReference>
<dbReference type="AlphaFoldDB" id="M1D418"/>
<name>M1D418_SOLTU</name>
<evidence type="ECO:0000313" key="2">
    <source>
        <dbReference type="Proteomes" id="UP000011115"/>
    </source>
</evidence>